<dbReference type="EMBL" id="FQZK01000004">
    <property type="protein sequence ID" value="SHJ23087.1"/>
    <property type="molecule type" value="Genomic_DNA"/>
</dbReference>
<name>A0A1M6HLN3_9ACTN</name>
<evidence type="ECO:0000313" key="2">
    <source>
        <dbReference type="EMBL" id="SHJ23087.1"/>
    </source>
</evidence>
<accession>A0A1M6HLN3</accession>
<reference evidence="2 3" key="1">
    <citation type="submission" date="2016-11" db="EMBL/GenBank/DDBJ databases">
        <authorList>
            <person name="Jaros S."/>
            <person name="Januszkiewicz K."/>
            <person name="Wedrychowicz H."/>
        </authorList>
    </citation>
    <scope>NUCLEOTIDE SEQUENCE [LARGE SCALE GENOMIC DNA]</scope>
    <source>
        <strain evidence="2 3">CGMCC 4.5723</strain>
    </source>
</reference>
<protein>
    <recommendedName>
        <fullName evidence="1">OLD protein-like TOPRIM domain-containing protein</fullName>
    </recommendedName>
</protein>
<organism evidence="2 3">
    <name type="scientific">Nocardiopsis flavescens</name>
    <dbReference type="NCBI Taxonomy" id="758803"/>
    <lineage>
        <taxon>Bacteria</taxon>
        <taxon>Bacillati</taxon>
        <taxon>Actinomycetota</taxon>
        <taxon>Actinomycetes</taxon>
        <taxon>Streptosporangiales</taxon>
        <taxon>Nocardiopsidaceae</taxon>
        <taxon>Nocardiopsis</taxon>
    </lineage>
</organism>
<dbReference type="InterPro" id="IPR034139">
    <property type="entry name" value="TOPRIM_OLD"/>
</dbReference>
<gene>
    <name evidence="2" type="ORF">SAMN05421803_104223</name>
</gene>
<sequence length="186" mass="19400">MARVEGRNGFGTAVLVEGESDRSALLALAGRRGLDPGALGTAIVPMGGATNVGRFVTLLGPRGAGLRLVGLCDAAEERHFARAFAGAGLGPDFHVCVADLEDELIRALGVAGVERVIAGQGRERSLRTYRRQPAHRGRPADRQLHGFMSNQKERYARAMADALAPGLVPEPLAAVLAALETAAGTV</sequence>
<proteinExistence type="predicted"/>
<feature type="domain" description="OLD protein-like TOPRIM" evidence="1">
    <location>
        <begin position="13"/>
        <end position="60"/>
    </location>
</feature>
<evidence type="ECO:0000313" key="3">
    <source>
        <dbReference type="Proteomes" id="UP000184452"/>
    </source>
</evidence>
<keyword evidence="3" id="KW-1185">Reference proteome</keyword>
<dbReference type="Pfam" id="PF20469">
    <property type="entry name" value="OLD-like_TOPRIM"/>
    <property type="match status" value="1"/>
</dbReference>
<dbReference type="Proteomes" id="UP000184452">
    <property type="component" value="Unassembled WGS sequence"/>
</dbReference>
<dbReference type="AlphaFoldDB" id="A0A1M6HLN3"/>
<evidence type="ECO:0000259" key="1">
    <source>
        <dbReference type="Pfam" id="PF20469"/>
    </source>
</evidence>
<dbReference type="STRING" id="758803.SAMN05421803_104223"/>